<dbReference type="PANTHER" id="PTHR45436">
    <property type="entry name" value="SENSOR HISTIDINE KINASE YKOH"/>
    <property type="match status" value="1"/>
</dbReference>
<keyword evidence="13" id="KW-1185">Reference proteome</keyword>
<evidence type="ECO:0000256" key="8">
    <source>
        <dbReference type="ARBA" id="ARBA00022989"/>
    </source>
</evidence>
<keyword evidence="7" id="KW-0418">Kinase</keyword>
<comment type="subcellular location">
    <subcellularLocation>
        <location evidence="2">Cell membrane</location>
    </subcellularLocation>
</comment>
<dbReference type="InterPro" id="IPR036097">
    <property type="entry name" value="HisK_dim/P_sf"/>
</dbReference>
<accession>A0ABW9QTK7</accession>
<sequence length="328" mass="34398">MGIRVRIAALFAALVAVLVTIGAVGFAVDFSGGLHRSLESALRARAERIIHDARGGHVDDPVGQVFAKAVADAGQSVTQLLGRNGAVLVTTAAAGPSPLVTKGAVRAASIRDRYVEERLPRQGGRWLLLVTAWPAGGGVLVTGRPLDTLDDAVARARVDALAAAALAVVLAAVAGWSITGWALRPVERLRAGAAAIVDNDLGEDLPVPPTGDELAALAATLNALIARWRQILMQQRELVSAASHELRTPLAALHTQLELARRSSSGDGELDEALDRALNRSRRLARLATDLLTLAETDEGVPLRFGPHVPVEPVVAGVLEDWRARAAA</sequence>
<dbReference type="SUPFAM" id="SSF47384">
    <property type="entry name" value="Homodimeric domain of signal transducing histidine kinase"/>
    <property type="match status" value="1"/>
</dbReference>
<feature type="transmembrane region" description="Helical" evidence="10">
    <location>
        <begin position="163"/>
        <end position="183"/>
    </location>
</feature>
<dbReference type="EMBL" id="WJHE01000451">
    <property type="protein sequence ID" value="MST33007.1"/>
    <property type="molecule type" value="Genomic_DNA"/>
</dbReference>
<dbReference type="SUPFAM" id="SSF158472">
    <property type="entry name" value="HAMP domain-like"/>
    <property type="match status" value="1"/>
</dbReference>
<comment type="catalytic activity">
    <reaction evidence="1">
        <text>ATP + protein L-histidine = ADP + protein N-phospho-L-histidine.</text>
        <dbReference type="EC" id="2.7.13.3"/>
    </reaction>
</comment>
<keyword evidence="6 10" id="KW-0812">Transmembrane</keyword>
<gene>
    <name evidence="12" type="ORF">GHK86_09785</name>
</gene>
<feature type="transmembrane region" description="Helical" evidence="10">
    <location>
        <begin position="126"/>
        <end position="143"/>
    </location>
</feature>
<comment type="caution">
    <text evidence="12">The sequence shown here is derived from an EMBL/GenBank/DDBJ whole genome shotgun (WGS) entry which is preliminary data.</text>
</comment>
<feature type="non-terminal residue" evidence="12">
    <location>
        <position position="328"/>
    </location>
</feature>
<evidence type="ECO:0000259" key="11">
    <source>
        <dbReference type="PROSITE" id="PS50885"/>
    </source>
</evidence>
<dbReference type="EC" id="2.7.13.3" evidence="3"/>
<keyword evidence="9" id="KW-0902">Two-component regulatory system</keyword>
<proteinExistence type="predicted"/>
<evidence type="ECO:0000256" key="4">
    <source>
        <dbReference type="ARBA" id="ARBA00022553"/>
    </source>
</evidence>
<dbReference type="SMART" id="SM00304">
    <property type="entry name" value="HAMP"/>
    <property type="match status" value="1"/>
</dbReference>
<evidence type="ECO:0000256" key="9">
    <source>
        <dbReference type="ARBA" id="ARBA00023012"/>
    </source>
</evidence>
<evidence type="ECO:0000256" key="5">
    <source>
        <dbReference type="ARBA" id="ARBA00022679"/>
    </source>
</evidence>
<keyword evidence="5" id="KW-0808">Transferase</keyword>
<evidence type="ECO:0000256" key="3">
    <source>
        <dbReference type="ARBA" id="ARBA00012438"/>
    </source>
</evidence>
<keyword evidence="4" id="KW-0597">Phosphoprotein</keyword>
<keyword evidence="10" id="KW-0472">Membrane</keyword>
<name>A0ABW9QTK7_9ACTN</name>
<evidence type="ECO:0000256" key="7">
    <source>
        <dbReference type="ARBA" id="ARBA00022777"/>
    </source>
</evidence>
<evidence type="ECO:0000256" key="2">
    <source>
        <dbReference type="ARBA" id="ARBA00004236"/>
    </source>
</evidence>
<reference evidence="12 13" key="1">
    <citation type="submission" date="2019-11" db="EMBL/GenBank/DDBJ databases">
        <title>Acidiferrimicrobium australis gen. nov., sp. nov., an acidophilic and obligately heterotrophic, member of the Actinobacteria that catalyses dissimilatory oxido- reduction of iron isolated from metal-rich acidic water in Chile.</title>
        <authorList>
            <person name="Gonzalez D."/>
            <person name="Huber K."/>
            <person name="Hedrich S."/>
            <person name="Rojas-Villalobos C."/>
            <person name="Quatrini R."/>
            <person name="Dinamarca M.A."/>
            <person name="Schwarz A."/>
            <person name="Canales C."/>
            <person name="Nancucheo I."/>
        </authorList>
    </citation>
    <scope>NUCLEOTIDE SEQUENCE [LARGE SCALE GENOMIC DNA]</scope>
    <source>
        <strain evidence="12 13">USS-CCA1</strain>
    </source>
</reference>
<dbReference type="Pfam" id="PF00512">
    <property type="entry name" value="HisKA"/>
    <property type="match status" value="1"/>
</dbReference>
<evidence type="ECO:0000256" key="10">
    <source>
        <dbReference type="SAM" id="Phobius"/>
    </source>
</evidence>
<dbReference type="Gene3D" id="1.10.287.130">
    <property type="match status" value="1"/>
</dbReference>
<evidence type="ECO:0000256" key="1">
    <source>
        <dbReference type="ARBA" id="ARBA00000085"/>
    </source>
</evidence>
<dbReference type="CDD" id="cd00082">
    <property type="entry name" value="HisKA"/>
    <property type="match status" value="1"/>
</dbReference>
<organism evidence="12 13">
    <name type="scientific">Acidiferrimicrobium australe</name>
    <dbReference type="NCBI Taxonomy" id="2664430"/>
    <lineage>
        <taxon>Bacteria</taxon>
        <taxon>Bacillati</taxon>
        <taxon>Actinomycetota</taxon>
        <taxon>Acidimicrobiia</taxon>
        <taxon>Acidimicrobiales</taxon>
        <taxon>Acidimicrobiaceae</taxon>
        <taxon>Acidiferrimicrobium</taxon>
    </lineage>
</organism>
<dbReference type="Gene3D" id="6.10.340.10">
    <property type="match status" value="1"/>
</dbReference>
<feature type="domain" description="HAMP" evidence="11">
    <location>
        <begin position="180"/>
        <end position="233"/>
    </location>
</feature>
<evidence type="ECO:0000313" key="13">
    <source>
        <dbReference type="Proteomes" id="UP000437736"/>
    </source>
</evidence>
<keyword evidence="8 10" id="KW-1133">Transmembrane helix</keyword>
<dbReference type="SMART" id="SM00388">
    <property type="entry name" value="HisKA"/>
    <property type="match status" value="1"/>
</dbReference>
<dbReference type="PROSITE" id="PS50885">
    <property type="entry name" value="HAMP"/>
    <property type="match status" value="1"/>
</dbReference>
<dbReference type="InterPro" id="IPR050428">
    <property type="entry name" value="TCS_sensor_his_kinase"/>
</dbReference>
<dbReference type="Proteomes" id="UP000437736">
    <property type="component" value="Unassembled WGS sequence"/>
</dbReference>
<dbReference type="Pfam" id="PF00672">
    <property type="entry name" value="HAMP"/>
    <property type="match status" value="1"/>
</dbReference>
<protein>
    <recommendedName>
        <fullName evidence="3">histidine kinase</fullName>
        <ecNumber evidence="3">2.7.13.3</ecNumber>
    </recommendedName>
</protein>
<dbReference type="PANTHER" id="PTHR45436:SF5">
    <property type="entry name" value="SENSOR HISTIDINE KINASE TRCS"/>
    <property type="match status" value="1"/>
</dbReference>
<feature type="transmembrane region" description="Helical" evidence="10">
    <location>
        <begin position="85"/>
        <end position="105"/>
    </location>
</feature>
<evidence type="ECO:0000256" key="6">
    <source>
        <dbReference type="ARBA" id="ARBA00022692"/>
    </source>
</evidence>
<evidence type="ECO:0000313" key="12">
    <source>
        <dbReference type="EMBL" id="MST33007.1"/>
    </source>
</evidence>
<dbReference type="InterPro" id="IPR003660">
    <property type="entry name" value="HAMP_dom"/>
</dbReference>
<dbReference type="InterPro" id="IPR003661">
    <property type="entry name" value="HisK_dim/P_dom"/>
</dbReference>